<feature type="compositionally biased region" description="Basic and acidic residues" evidence="9">
    <location>
        <begin position="260"/>
        <end position="272"/>
    </location>
</feature>
<comment type="similarity">
    <text evidence="3 8">Belongs to the DLT1 family.</text>
</comment>
<dbReference type="AlphaFoldDB" id="G8ZLM4"/>
<dbReference type="GO" id="GO:0016020">
    <property type="term" value="C:membrane"/>
    <property type="evidence" value="ECO:0007669"/>
    <property type="project" value="UniProtKB-SubCell"/>
</dbReference>
<evidence type="ECO:0000256" key="5">
    <source>
        <dbReference type="ARBA" id="ARBA00022692"/>
    </source>
</evidence>
<dbReference type="FunCoup" id="G8ZLM4">
    <property type="interactions" value="26"/>
</dbReference>
<dbReference type="STRING" id="1076872.G8ZLM4"/>
<keyword evidence="6 8" id="KW-1133">Transmembrane helix</keyword>
<proteinExistence type="inferred from homology"/>
<evidence type="ECO:0000256" key="1">
    <source>
        <dbReference type="ARBA" id="ARBA00002489"/>
    </source>
</evidence>
<evidence type="ECO:0000313" key="11">
    <source>
        <dbReference type="Proteomes" id="UP000005627"/>
    </source>
</evidence>
<feature type="transmembrane region" description="Helical" evidence="8">
    <location>
        <begin position="48"/>
        <end position="72"/>
    </location>
</feature>
<reference evidence="10 11" key="1">
    <citation type="journal article" date="2011" name="Proc. Natl. Acad. Sci. U.S.A.">
        <title>Evolutionary erosion of yeast sex chromosomes by mating-type switching accidents.</title>
        <authorList>
            <person name="Gordon J.L."/>
            <person name="Armisen D."/>
            <person name="Proux-Wera E."/>
            <person name="Oheigeartaigh S.S."/>
            <person name="Byrne K.P."/>
            <person name="Wolfe K.H."/>
        </authorList>
    </citation>
    <scope>NUCLEOTIDE SEQUENCE [LARGE SCALE GENOMIC DNA]</scope>
    <source>
        <strain evidence="11">ATCC 10662 / CBS 1146 / NBRC 0425 / NCYC 2629 / NRRL Y-866</strain>
    </source>
</reference>
<dbReference type="PANTHER" id="PTHR40021">
    <property type="entry name" value="DEFECT AT LOW TEMPERATURE PROTEIN 1"/>
    <property type="match status" value="1"/>
</dbReference>
<sequence length="320" mass="37229">MHPIERWKRWFYRGSLVFAMLFLIGFSIVLPIDCIAQAAQSSNNALNTFIVVGALVAFGVACIVIVVGRIIFYKSCRRYIPRRYIPISAADLPHKGSRKLILENMDRSKDLSALFKMPKDPVIHAGLEPPARCDNTKEEKFFPEYLNYQSCIKSLADRMRYQGVFLNNMELDMKLDETFSDVVRNQFMKDTDDEVQLQNAQRFIEIYETVRFSGQEVTRKQFVDFVSLAIYLVDVSMTMDKKKHTRRSSSRLQVHSKLDDDPWEKEVSRDPSEYSTYPNRNVDYERNEESSYADTCSVLRRMNTGASVSRPLYSRRYSGY</sequence>
<dbReference type="Proteomes" id="UP000005627">
    <property type="component" value="Chromosome 1"/>
</dbReference>
<dbReference type="KEGG" id="tdl:TDEL_0A01860"/>
<organism evidence="10 11">
    <name type="scientific">Torulaspora delbrueckii</name>
    <name type="common">Yeast</name>
    <name type="synonym">Candida colliculosa</name>
    <dbReference type="NCBI Taxonomy" id="4950"/>
    <lineage>
        <taxon>Eukaryota</taxon>
        <taxon>Fungi</taxon>
        <taxon>Dikarya</taxon>
        <taxon>Ascomycota</taxon>
        <taxon>Saccharomycotina</taxon>
        <taxon>Saccharomycetes</taxon>
        <taxon>Saccharomycetales</taxon>
        <taxon>Saccharomycetaceae</taxon>
        <taxon>Torulaspora</taxon>
    </lineage>
</organism>
<accession>G8ZLM4</accession>
<dbReference type="InParanoid" id="G8ZLM4"/>
<evidence type="ECO:0000256" key="6">
    <source>
        <dbReference type="ARBA" id="ARBA00022989"/>
    </source>
</evidence>
<dbReference type="GeneID" id="11503114"/>
<evidence type="ECO:0000256" key="4">
    <source>
        <dbReference type="ARBA" id="ARBA00021353"/>
    </source>
</evidence>
<protein>
    <recommendedName>
        <fullName evidence="4 8">Defect at low temperature protein 1</fullName>
    </recommendedName>
</protein>
<dbReference type="InterPro" id="IPR038869">
    <property type="entry name" value="DLT1"/>
</dbReference>
<comment type="subcellular location">
    <subcellularLocation>
        <location evidence="2 8">Membrane</location>
        <topology evidence="2 8">Multi-pass membrane protein</topology>
    </subcellularLocation>
</comment>
<evidence type="ECO:0000256" key="2">
    <source>
        <dbReference type="ARBA" id="ARBA00004141"/>
    </source>
</evidence>
<gene>
    <name evidence="10" type="primary">TDEL0A01860</name>
    <name evidence="8" type="synonym">DLT1</name>
    <name evidence="10" type="ORF">TDEL_0A01860</name>
</gene>
<dbReference type="OrthoDB" id="4096362at2759"/>
<keyword evidence="5 8" id="KW-0812">Transmembrane</keyword>
<evidence type="ECO:0000256" key="3">
    <source>
        <dbReference type="ARBA" id="ARBA00005550"/>
    </source>
</evidence>
<dbReference type="eggNOG" id="ENOG502RAJJ">
    <property type="taxonomic scope" value="Eukaryota"/>
</dbReference>
<dbReference type="RefSeq" id="XP_003678729.1">
    <property type="nucleotide sequence ID" value="XM_003678681.1"/>
</dbReference>
<dbReference type="PANTHER" id="PTHR40021:SF1">
    <property type="entry name" value="DEFECT AT LOW TEMPERATURE PROTEIN 1"/>
    <property type="match status" value="1"/>
</dbReference>
<evidence type="ECO:0000256" key="8">
    <source>
        <dbReference type="RuleBase" id="RU367100"/>
    </source>
</evidence>
<evidence type="ECO:0000313" key="10">
    <source>
        <dbReference type="EMBL" id="CCE89518.1"/>
    </source>
</evidence>
<comment type="caution">
    <text evidence="8">Lacks conserved residue(s) required for the propagation of feature annotation.</text>
</comment>
<dbReference type="EMBL" id="HE616742">
    <property type="protein sequence ID" value="CCE89518.1"/>
    <property type="molecule type" value="Genomic_DNA"/>
</dbReference>
<comment type="function">
    <text evidence="1 8">Required for growth under high-pressure and low-temperature conditions.</text>
</comment>
<keyword evidence="7 8" id="KW-0472">Membrane</keyword>
<feature type="region of interest" description="Disordered" evidence="9">
    <location>
        <begin position="260"/>
        <end position="288"/>
    </location>
</feature>
<name>G8ZLM4_TORDE</name>
<keyword evidence="11" id="KW-1185">Reference proteome</keyword>
<evidence type="ECO:0000256" key="9">
    <source>
        <dbReference type="SAM" id="MobiDB-lite"/>
    </source>
</evidence>
<dbReference type="HOGENOM" id="CLU_066044_0_0_1"/>
<evidence type="ECO:0000256" key="7">
    <source>
        <dbReference type="ARBA" id="ARBA00023136"/>
    </source>
</evidence>